<dbReference type="Proteomes" id="UP001241377">
    <property type="component" value="Unassembled WGS sequence"/>
</dbReference>
<proteinExistence type="predicted"/>
<evidence type="ECO:0000313" key="1">
    <source>
        <dbReference type="EMBL" id="KAJ9107910.1"/>
    </source>
</evidence>
<evidence type="ECO:0000313" key="2">
    <source>
        <dbReference type="Proteomes" id="UP001241377"/>
    </source>
</evidence>
<dbReference type="EMBL" id="JASBWR010000023">
    <property type="protein sequence ID" value="KAJ9107910.1"/>
    <property type="molecule type" value="Genomic_DNA"/>
</dbReference>
<comment type="caution">
    <text evidence="1">The sequence shown here is derived from an EMBL/GenBank/DDBJ whole genome shotgun (WGS) entry which is preliminary data.</text>
</comment>
<sequence length="493" mass="56137">MVEPKLIAFSALLGGISSYMLLRRRKGSKISREEAEAAAQAQEAEQKRIKHLLNHARKMDEAYEGLNRKMTEALVAREAAFKEYERKEKERIAKLEERRRNPGKQRTLSESSSLKSITSTLSDRTYIYDGLYYKSMGFSDEEDEELEFILSDFPFVDSAEEDKEVRRKLLTHAIADVAKVILKLPYLPIRLVVCPRDSDLGEVKEDVNLETDKPRGKASEFCKVGDMVRDTGYGALVYRQLLPKKIPSTMAELLGHNDISSKEEHDRTWFLVELLGALKPRKIAVLMESRDTAPSDMPIDPERCLVPAKKMPIVIAGAKVFRSQKRALEDFEIGPYLPISQHCNSKYHFAFAEWRIKKLTVWYEGITGEAPGQPLRDTSGSKLVPNIMFDPSYGFLRMMAGTQADDSAKPRDRGTEIILVVKDEMHIDSFRQEIEWLAKQTVPYQQLKVGGLDPLARLELFRAKVFYTASTEANQVVKRVWSTEVASPPRVKT</sequence>
<organism evidence="1 2">
    <name type="scientific">Naganishia cerealis</name>
    <dbReference type="NCBI Taxonomy" id="610337"/>
    <lineage>
        <taxon>Eukaryota</taxon>
        <taxon>Fungi</taxon>
        <taxon>Dikarya</taxon>
        <taxon>Basidiomycota</taxon>
        <taxon>Agaricomycotina</taxon>
        <taxon>Tremellomycetes</taxon>
        <taxon>Filobasidiales</taxon>
        <taxon>Filobasidiaceae</taxon>
        <taxon>Naganishia</taxon>
    </lineage>
</organism>
<keyword evidence="2" id="KW-1185">Reference proteome</keyword>
<gene>
    <name evidence="1" type="ORF">QFC19_002653</name>
</gene>
<accession>A0ACC2W9Y5</accession>
<name>A0ACC2W9Y5_9TREE</name>
<reference evidence="1" key="1">
    <citation type="submission" date="2023-04" db="EMBL/GenBank/DDBJ databases">
        <title>Draft Genome sequencing of Naganishia species isolated from polar environments using Oxford Nanopore Technology.</title>
        <authorList>
            <person name="Leo P."/>
            <person name="Venkateswaran K."/>
        </authorList>
    </citation>
    <scope>NUCLEOTIDE SEQUENCE</scope>
    <source>
        <strain evidence="1">MNA-CCFEE 5261</strain>
    </source>
</reference>
<protein>
    <submittedName>
        <fullName evidence="1">Uncharacterized protein</fullName>
    </submittedName>
</protein>